<proteinExistence type="inferred from homology"/>
<dbReference type="InterPro" id="IPR030678">
    <property type="entry name" value="Peptide/Ni-bd"/>
</dbReference>
<feature type="signal peptide" evidence="7">
    <location>
        <begin position="1"/>
        <end position="21"/>
    </location>
</feature>
<dbReference type="CDD" id="cd08504">
    <property type="entry name" value="PBP2_OppA"/>
    <property type="match status" value="1"/>
</dbReference>
<keyword evidence="4 7" id="KW-0732">Signal</keyword>
<feature type="coiled-coil region" evidence="6">
    <location>
        <begin position="303"/>
        <end position="334"/>
    </location>
</feature>
<keyword evidence="5" id="KW-0653">Protein transport</keyword>
<keyword evidence="6" id="KW-0175">Coiled coil</keyword>
<sequence>MEKLKIVSLSALSLLAIATLAACGNNKASEKNITFSIPTDVATLDPTIVTDQYSYNVIGNVEEGATRVDKNGDAALALAKSITSSSDGLTYTITLKPNLKWSNGDPLTAQDFAYAWRRAVDPKVGSEYAYLMGAIENANDISAGKLDQSKLGVEVKSDTQLTVKLSSPTPYFKFLLSEPVYYPLDEKVVEKYGKSFGTTSDKMVYNGPYMFKASKGWTGTNKSFTIYANKNYWDKSKVKSKAIDFQVIANANTGAQLYKQKKLDFTLLPTTDLITANKEAKGFTVFKQARTDYVEYNQSNKGATSAEAQKALANEKIREALNLATNRAAIIENALPYSTVATSFTPVKLSKTKTGEDFSKYAQQGYKYDVTAAKKLWQEGLKEVGLTQLTLSFEAASDLAPSAATANYLQTSYEKNLPGLKINLKLVPFQQRLQDQQNQAFDMILSGWGGDYAEPSTFLQLFVTGQSYNSGKFSSADYDAAYKAASTVPDVLDQSKTDQDYKKAETVLFEHSYINPIDFQASPALLNPDVKGFQFHSTGLTYDLKEAYLK</sequence>
<dbReference type="Gene3D" id="3.10.105.10">
    <property type="entry name" value="Dipeptide-binding Protein, Domain 3"/>
    <property type="match status" value="1"/>
</dbReference>
<dbReference type="Gene3D" id="3.40.190.10">
    <property type="entry name" value="Periplasmic binding protein-like II"/>
    <property type="match status" value="1"/>
</dbReference>
<reference evidence="9 10" key="1">
    <citation type="submission" date="2019-10" db="EMBL/GenBank/DDBJ databases">
        <authorList>
            <person name="Dong K."/>
        </authorList>
    </citation>
    <scope>NUCLEOTIDE SEQUENCE [LARGE SCALE GENOMIC DNA]</scope>
    <source>
        <strain evidence="9 10">DSM 28960</strain>
    </source>
</reference>
<dbReference type="PROSITE" id="PS51257">
    <property type="entry name" value="PROKAR_LIPOPROTEIN"/>
    <property type="match status" value="1"/>
</dbReference>
<dbReference type="GO" id="GO:0042597">
    <property type="term" value="C:periplasmic space"/>
    <property type="evidence" value="ECO:0007669"/>
    <property type="project" value="UniProtKB-ARBA"/>
</dbReference>
<evidence type="ECO:0000256" key="1">
    <source>
        <dbReference type="ARBA" id="ARBA00004196"/>
    </source>
</evidence>
<keyword evidence="5" id="KW-0571">Peptide transport</keyword>
<comment type="similarity">
    <text evidence="2">Belongs to the bacterial solute-binding protein 5 family.</text>
</comment>
<gene>
    <name evidence="9" type="ORF">GHI93_01755</name>
</gene>
<comment type="subcellular location">
    <subcellularLocation>
        <location evidence="1">Cell envelope</location>
    </subcellularLocation>
</comment>
<keyword evidence="10" id="KW-1185">Reference proteome</keyword>
<evidence type="ECO:0000256" key="4">
    <source>
        <dbReference type="ARBA" id="ARBA00022729"/>
    </source>
</evidence>
<evidence type="ECO:0000256" key="7">
    <source>
        <dbReference type="SAM" id="SignalP"/>
    </source>
</evidence>
<dbReference type="GO" id="GO:0015833">
    <property type="term" value="P:peptide transport"/>
    <property type="evidence" value="ECO:0007669"/>
    <property type="project" value="UniProtKB-KW"/>
</dbReference>
<dbReference type="Proteomes" id="UP000439550">
    <property type="component" value="Unassembled WGS sequence"/>
</dbReference>
<dbReference type="Pfam" id="PF00496">
    <property type="entry name" value="SBP_bac_5"/>
    <property type="match status" value="1"/>
</dbReference>
<dbReference type="GO" id="GO:0030313">
    <property type="term" value="C:cell envelope"/>
    <property type="evidence" value="ECO:0007669"/>
    <property type="project" value="UniProtKB-SubCell"/>
</dbReference>
<dbReference type="PANTHER" id="PTHR30290">
    <property type="entry name" value="PERIPLASMIC BINDING COMPONENT OF ABC TRANSPORTER"/>
    <property type="match status" value="1"/>
</dbReference>
<evidence type="ECO:0000256" key="2">
    <source>
        <dbReference type="ARBA" id="ARBA00005695"/>
    </source>
</evidence>
<keyword evidence="3" id="KW-0813">Transport</keyword>
<dbReference type="GO" id="GO:0043190">
    <property type="term" value="C:ATP-binding cassette (ABC) transporter complex"/>
    <property type="evidence" value="ECO:0007669"/>
    <property type="project" value="InterPro"/>
</dbReference>
<accession>A0A7X1Z6Q2</accession>
<feature type="chain" id="PRO_5038645273" evidence="7">
    <location>
        <begin position="22"/>
        <end position="550"/>
    </location>
</feature>
<dbReference type="PIRSF" id="PIRSF002741">
    <property type="entry name" value="MppA"/>
    <property type="match status" value="1"/>
</dbReference>
<evidence type="ECO:0000313" key="9">
    <source>
        <dbReference type="EMBL" id="MQW38675.1"/>
    </source>
</evidence>
<dbReference type="OrthoDB" id="403896at2"/>
<dbReference type="Gene3D" id="3.90.76.10">
    <property type="entry name" value="Dipeptide-binding Protein, Domain 1"/>
    <property type="match status" value="1"/>
</dbReference>
<dbReference type="InterPro" id="IPR039424">
    <property type="entry name" value="SBP_5"/>
</dbReference>
<dbReference type="AlphaFoldDB" id="A0A7X1Z6Q2"/>
<comment type="caution">
    <text evidence="9">The sequence shown here is derived from an EMBL/GenBank/DDBJ whole genome shotgun (WGS) entry which is preliminary data.</text>
</comment>
<dbReference type="RefSeq" id="WP_153495032.1">
    <property type="nucleotide sequence ID" value="NZ_CAXYUY010000009.1"/>
</dbReference>
<dbReference type="EMBL" id="WITJ01000002">
    <property type="protein sequence ID" value="MQW38675.1"/>
    <property type="molecule type" value="Genomic_DNA"/>
</dbReference>
<evidence type="ECO:0000256" key="5">
    <source>
        <dbReference type="ARBA" id="ARBA00022856"/>
    </source>
</evidence>
<dbReference type="PANTHER" id="PTHR30290:SF10">
    <property type="entry name" value="PERIPLASMIC OLIGOPEPTIDE-BINDING PROTEIN-RELATED"/>
    <property type="match status" value="1"/>
</dbReference>
<evidence type="ECO:0000259" key="8">
    <source>
        <dbReference type="Pfam" id="PF00496"/>
    </source>
</evidence>
<feature type="domain" description="Solute-binding protein family 5" evidence="8">
    <location>
        <begin position="77"/>
        <end position="468"/>
    </location>
</feature>
<name>A0A7X1Z6Q2_9LACT</name>
<dbReference type="GO" id="GO:1904680">
    <property type="term" value="F:peptide transmembrane transporter activity"/>
    <property type="evidence" value="ECO:0007669"/>
    <property type="project" value="TreeGrafter"/>
</dbReference>
<evidence type="ECO:0000256" key="6">
    <source>
        <dbReference type="SAM" id="Coils"/>
    </source>
</evidence>
<organism evidence="9 10">
    <name type="scientific">Lactococcus hircilactis</name>
    <dbReference type="NCBI Taxonomy" id="1494462"/>
    <lineage>
        <taxon>Bacteria</taxon>
        <taxon>Bacillati</taxon>
        <taxon>Bacillota</taxon>
        <taxon>Bacilli</taxon>
        <taxon>Lactobacillales</taxon>
        <taxon>Streptococcaceae</taxon>
        <taxon>Lactococcus</taxon>
    </lineage>
</organism>
<protein>
    <submittedName>
        <fullName evidence="9">Peptide ABC transporter substrate-binding protein</fullName>
    </submittedName>
</protein>
<dbReference type="FunFam" id="3.90.76.10:FF:000001">
    <property type="entry name" value="Oligopeptide ABC transporter substrate-binding protein"/>
    <property type="match status" value="1"/>
</dbReference>
<dbReference type="InterPro" id="IPR000914">
    <property type="entry name" value="SBP_5_dom"/>
</dbReference>
<dbReference type="SUPFAM" id="SSF53850">
    <property type="entry name" value="Periplasmic binding protein-like II"/>
    <property type="match status" value="1"/>
</dbReference>
<evidence type="ECO:0000256" key="3">
    <source>
        <dbReference type="ARBA" id="ARBA00022448"/>
    </source>
</evidence>
<evidence type="ECO:0000313" key="10">
    <source>
        <dbReference type="Proteomes" id="UP000439550"/>
    </source>
</evidence>